<evidence type="ECO:0000313" key="2">
    <source>
        <dbReference type="Proteomes" id="UP000274772"/>
    </source>
</evidence>
<reference evidence="1 2" key="1">
    <citation type="submission" date="2018-05" db="EMBL/GenBank/DDBJ databases">
        <title>Complete genome sequencing of three human clinical isolates of Staphylococcus caprae reveals virulence factors similar to those of S. epidermidis and S. capitis.</title>
        <authorList>
            <person name="Watanabe S."/>
            <person name="Cui L."/>
        </authorList>
    </citation>
    <scope>NUCLEOTIDE SEQUENCE [LARGE SCALE GENOMIC DNA]</scope>
    <source>
        <strain evidence="1 2">JMUB590</strain>
    </source>
</reference>
<dbReference type="Proteomes" id="UP000274772">
    <property type="component" value="Chromosome"/>
</dbReference>
<protein>
    <submittedName>
        <fullName evidence="1">CAAX amino protease</fullName>
    </submittedName>
</protein>
<organism evidence="1 2">
    <name type="scientific">Staphylococcus caprae</name>
    <dbReference type="NCBI Taxonomy" id="29380"/>
    <lineage>
        <taxon>Bacteria</taxon>
        <taxon>Bacillati</taxon>
        <taxon>Bacillota</taxon>
        <taxon>Bacilli</taxon>
        <taxon>Bacillales</taxon>
        <taxon>Staphylococcaceae</taxon>
        <taxon>Staphylococcus</taxon>
    </lineage>
</organism>
<keyword evidence="2" id="KW-1185">Reference proteome</keyword>
<keyword evidence="1" id="KW-0645">Protease</keyword>
<dbReference type="Pfam" id="PF07751">
    <property type="entry name" value="Abi_2"/>
    <property type="match status" value="1"/>
</dbReference>
<keyword evidence="1" id="KW-0378">Hydrolase</keyword>
<dbReference type="GO" id="GO:0008233">
    <property type="term" value="F:peptidase activity"/>
    <property type="evidence" value="ECO:0007669"/>
    <property type="project" value="UniProtKB-KW"/>
</dbReference>
<sequence length="240" mass="28399">MVFKNPLLKERLQTKKGKQITGYDIRNSYLDAKNYDRNNSYRSGHLRHLSKYRDYLKNDSIKHYRNKHNHIPPWILIIPLNFGETIKWFSILKPKDKQSVASKVCGLKTDNSLKDVAMPILEILRQYRNVIAHGQRFYSFKSNEDTAHLSLSFVNSLLEYDFIDKTKYKKGIGKNDLYSLIISIMIFTKPSGIRKKFIEELNVLYKEIEKYCKYNLFEVIGVTQYDLEKLYTLNRLLKAL</sequence>
<dbReference type="GO" id="GO:0006508">
    <property type="term" value="P:proteolysis"/>
    <property type="evidence" value="ECO:0007669"/>
    <property type="project" value="UniProtKB-KW"/>
</dbReference>
<gene>
    <name evidence="1" type="ORF">JMUB590_1798</name>
</gene>
<accession>A0ABM7FWK3</accession>
<dbReference type="GeneID" id="58051542"/>
<proteinExistence type="predicted"/>
<dbReference type="RefSeq" id="WP_269471252.1">
    <property type="nucleotide sequence ID" value="NZ_AP018586.1"/>
</dbReference>
<evidence type="ECO:0000313" key="1">
    <source>
        <dbReference type="EMBL" id="BBD92855.1"/>
    </source>
</evidence>
<dbReference type="EMBL" id="AP018586">
    <property type="protein sequence ID" value="BBD92855.1"/>
    <property type="molecule type" value="Genomic_DNA"/>
</dbReference>
<name>A0ABM7FWK3_9STAP</name>
<dbReference type="InterPro" id="IPR011664">
    <property type="entry name" value="Abi_system_AbiD/AbiF-like"/>
</dbReference>